<dbReference type="HOGENOM" id="CLU_151804_1_2_9"/>
<reference evidence="1 2" key="2">
    <citation type="submission" date="2007-09" db="EMBL/GenBank/DDBJ databases">
        <authorList>
            <person name="Fulton L."/>
            <person name="Clifton S."/>
            <person name="Fulton B."/>
            <person name="Xu J."/>
            <person name="Minx P."/>
            <person name="Pepin K.H."/>
            <person name="Johnson M."/>
            <person name="Thiruvilangam P."/>
            <person name="Bhonagiri V."/>
            <person name="Nash W.E."/>
            <person name="Mardis E.R."/>
            <person name="Wilson R.K."/>
        </authorList>
    </citation>
    <scope>NUCLEOTIDE SEQUENCE [LARGE SCALE GENOMIC DNA]</scope>
    <source>
        <strain evidence="1 2">DSM 3991</strain>
    </source>
</reference>
<dbReference type="AlphaFoldDB" id="A8RDZ0"/>
<evidence type="ECO:0000313" key="2">
    <source>
        <dbReference type="Proteomes" id="UP000004090"/>
    </source>
</evidence>
<dbReference type="NCBIfam" id="NF047593">
    <property type="entry name" value="IS66_ISAeme5_TnpA"/>
    <property type="match status" value="1"/>
</dbReference>
<dbReference type="eggNOG" id="ENOG50339W3">
    <property type="taxonomic scope" value="Bacteria"/>
</dbReference>
<accession>A8RDZ0</accession>
<gene>
    <name evidence="1" type="ORF">EUBDOL_01638</name>
</gene>
<sequence>MNVNEVSKHARKQEWIERIQQCRSSGLSVRKWCERNAIPTPTYYYWLKRIRNEICDTITQNESVSFMPLIVETNESTSTEAKDTSTVAVLVKNDVRIELSNSISKEMLITILDSFGTMSRFRTTKI</sequence>
<dbReference type="Proteomes" id="UP000004090">
    <property type="component" value="Unassembled WGS sequence"/>
</dbReference>
<protein>
    <recommendedName>
        <fullName evidence="3">Transposase</fullName>
    </recommendedName>
</protein>
<evidence type="ECO:0008006" key="3">
    <source>
        <dbReference type="Google" id="ProtNLM"/>
    </source>
</evidence>
<dbReference type="EMBL" id="ABAW02000024">
    <property type="protein sequence ID" value="EDP10396.1"/>
    <property type="molecule type" value="Genomic_DNA"/>
</dbReference>
<reference evidence="1 2" key="1">
    <citation type="submission" date="2007-09" db="EMBL/GenBank/DDBJ databases">
        <title>Draft genome sequence of Eubacterium dolichum (DSM 3991).</title>
        <authorList>
            <person name="Sudarsanam P."/>
            <person name="Ley R."/>
            <person name="Guruge J."/>
            <person name="Turnbaugh P.J."/>
            <person name="Mahowald M."/>
            <person name="Liep D."/>
            <person name="Gordon J."/>
        </authorList>
    </citation>
    <scope>NUCLEOTIDE SEQUENCE [LARGE SCALE GENOMIC DNA]</scope>
    <source>
        <strain evidence="1 2">DSM 3991</strain>
    </source>
</reference>
<comment type="caution">
    <text evidence="1">The sequence shown here is derived from an EMBL/GenBank/DDBJ whole genome shotgun (WGS) entry which is preliminary data.</text>
</comment>
<evidence type="ECO:0000313" key="1">
    <source>
        <dbReference type="EMBL" id="EDP10396.1"/>
    </source>
</evidence>
<proteinExistence type="predicted"/>
<dbReference type="RefSeq" id="WP_004800218.1">
    <property type="nucleotide sequence ID" value="NZ_DS483477.1"/>
</dbReference>
<name>A8RDZ0_9FIRM</name>
<dbReference type="GeneID" id="92793749"/>
<organism evidence="1 2">
    <name type="scientific">Amedibacillus dolichus DSM 3991</name>
    <dbReference type="NCBI Taxonomy" id="428127"/>
    <lineage>
        <taxon>Bacteria</taxon>
        <taxon>Bacillati</taxon>
        <taxon>Bacillota</taxon>
        <taxon>Erysipelotrichia</taxon>
        <taxon>Erysipelotrichales</taxon>
        <taxon>Erysipelotrichaceae</taxon>
        <taxon>Amedibacillus</taxon>
    </lineage>
</organism>